<dbReference type="GO" id="GO:0038023">
    <property type="term" value="F:signaling receptor activity"/>
    <property type="evidence" value="ECO:0007669"/>
    <property type="project" value="TreeGrafter"/>
</dbReference>
<evidence type="ECO:0000256" key="6">
    <source>
        <dbReference type="PIRSR" id="PIRSR604254-1"/>
    </source>
</evidence>
<evidence type="ECO:0000256" key="5">
    <source>
        <dbReference type="ARBA" id="ARBA00023136"/>
    </source>
</evidence>
<keyword evidence="4 8" id="KW-1133">Transmembrane helix</keyword>
<evidence type="ECO:0000256" key="8">
    <source>
        <dbReference type="SAM" id="Phobius"/>
    </source>
</evidence>
<dbReference type="PANTHER" id="PTHR20855:SF52">
    <property type="entry name" value="ADIPONECTIN RECEPTOR PROTEIN"/>
    <property type="match status" value="1"/>
</dbReference>
<evidence type="ECO:0000256" key="1">
    <source>
        <dbReference type="ARBA" id="ARBA00004141"/>
    </source>
</evidence>
<keyword evidence="3 8" id="KW-0812">Transmembrane</keyword>
<sequence length="417" mass="45662">MPFKRTLWSLFDIHNETGNVWTHLLGFLLFLALTFYVMKLPPQPLAMGKQQLDTLWHSVQDRVHGVSDRLHHLHLPHSLGDLSANLHSLQESLHHGVDSLVHGVQEEVQAAAHLLSHGVHHLSDNVRSVLQQSLSDVLQWPVPRWPVYVFMGGAMICLFLSAMCHLFGCCAQHIAQLIWRFDYAGIAVLIVTSFYPPVYYSFMCERFWRVFYLVTTTIMGFGAVSVSLLDAFQRTEWRTFRASMFVCLGTYGAVPLLHAAWAHSDIAAIREATRYDMVMGALYLIGAFVYAARIPERWLPGRFDVWFHGHQIFHILIVLAALAHYRAVMVLLHWRDASGGCAAPVGVPLQEAAPHGGAIEQVWETLHQYALEYLGRHVAGGGAGGGGSGTAAGGGSGGGAAGGAAGAGMPSAGTVEL</sequence>
<dbReference type="OrthoDB" id="529367at2759"/>
<feature type="binding site" evidence="6">
    <location>
        <position position="165"/>
    </location>
    <ligand>
        <name>Zn(2+)</name>
        <dbReference type="ChEBI" id="CHEBI:29105"/>
    </ligand>
</feature>
<accession>A0A835SRX4</accession>
<reference evidence="9" key="1">
    <citation type="journal article" date="2020" name="bioRxiv">
        <title>Comparative genomics of Chlamydomonas.</title>
        <authorList>
            <person name="Craig R.J."/>
            <person name="Hasan A.R."/>
            <person name="Ness R.W."/>
            <person name="Keightley P.D."/>
        </authorList>
    </citation>
    <scope>NUCLEOTIDE SEQUENCE</scope>
    <source>
        <strain evidence="9">CCAP 11/173</strain>
    </source>
</reference>
<evidence type="ECO:0000256" key="7">
    <source>
        <dbReference type="SAM" id="MobiDB-lite"/>
    </source>
</evidence>
<feature type="transmembrane region" description="Helical" evidence="8">
    <location>
        <begin position="312"/>
        <end position="334"/>
    </location>
</feature>
<evidence type="ECO:0000256" key="3">
    <source>
        <dbReference type="ARBA" id="ARBA00022692"/>
    </source>
</evidence>
<gene>
    <name evidence="9" type="ORF">HYH02_013108</name>
</gene>
<dbReference type="Proteomes" id="UP000613740">
    <property type="component" value="Unassembled WGS sequence"/>
</dbReference>
<proteinExistence type="inferred from homology"/>
<dbReference type="GO" id="GO:0046872">
    <property type="term" value="F:metal ion binding"/>
    <property type="evidence" value="ECO:0007669"/>
    <property type="project" value="UniProtKB-KW"/>
</dbReference>
<feature type="transmembrane region" description="Helical" evidence="8">
    <location>
        <begin position="181"/>
        <end position="198"/>
    </location>
</feature>
<keyword evidence="5 8" id="KW-0472">Membrane</keyword>
<feature type="binding site" evidence="6">
    <location>
        <position position="310"/>
    </location>
    <ligand>
        <name>Zn(2+)</name>
        <dbReference type="ChEBI" id="CHEBI:29105"/>
    </ligand>
</feature>
<comment type="subcellular location">
    <subcellularLocation>
        <location evidence="1">Membrane</location>
        <topology evidence="1">Multi-pass membrane protein</topology>
    </subcellularLocation>
</comment>
<feature type="compositionally biased region" description="Gly residues" evidence="7">
    <location>
        <begin position="385"/>
        <end position="406"/>
    </location>
</feature>
<evidence type="ECO:0000313" key="9">
    <source>
        <dbReference type="EMBL" id="KAG2432038.1"/>
    </source>
</evidence>
<dbReference type="GO" id="GO:0009744">
    <property type="term" value="P:response to sucrose"/>
    <property type="evidence" value="ECO:0007669"/>
    <property type="project" value="UniProtKB-ARBA"/>
</dbReference>
<comment type="caution">
    <text evidence="9">The sequence shown here is derived from an EMBL/GenBank/DDBJ whole genome shotgun (WGS) entry which is preliminary data.</text>
</comment>
<keyword evidence="10" id="KW-1185">Reference proteome</keyword>
<evidence type="ECO:0000256" key="4">
    <source>
        <dbReference type="ARBA" id="ARBA00022989"/>
    </source>
</evidence>
<organism evidence="9 10">
    <name type="scientific">Chlamydomonas schloesseri</name>
    <dbReference type="NCBI Taxonomy" id="2026947"/>
    <lineage>
        <taxon>Eukaryota</taxon>
        <taxon>Viridiplantae</taxon>
        <taxon>Chlorophyta</taxon>
        <taxon>core chlorophytes</taxon>
        <taxon>Chlorophyceae</taxon>
        <taxon>CS clade</taxon>
        <taxon>Chlamydomonadales</taxon>
        <taxon>Chlamydomonadaceae</taxon>
        <taxon>Chlamydomonas</taxon>
    </lineage>
</organism>
<dbReference type="InterPro" id="IPR004254">
    <property type="entry name" value="AdipoR/HlyIII-related"/>
</dbReference>
<feature type="binding site" evidence="6">
    <location>
        <position position="314"/>
    </location>
    <ligand>
        <name>Zn(2+)</name>
        <dbReference type="ChEBI" id="CHEBI:29105"/>
    </ligand>
</feature>
<dbReference type="AlphaFoldDB" id="A0A835SRX4"/>
<feature type="transmembrane region" description="Helical" evidence="8">
    <location>
        <begin position="275"/>
        <end position="292"/>
    </location>
</feature>
<feature type="transmembrane region" description="Helical" evidence="8">
    <location>
        <begin position="20"/>
        <end position="38"/>
    </location>
</feature>
<dbReference type="GO" id="GO:0016020">
    <property type="term" value="C:membrane"/>
    <property type="evidence" value="ECO:0007669"/>
    <property type="project" value="UniProtKB-SubCell"/>
</dbReference>
<dbReference type="EMBL" id="JAEHOD010000069">
    <property type="protein sequence ID" value="KAG2432038.1"/>
    <property type="molecule type" value="Genomic_DNA"/>
</dbReference>
<evidence type="ECO:0000256" key="2">
    <source>
        <dbReference type="ARBA" id="ARBA00007018"/>
    </source>
</evidence>
<feature type="transmembrane region" description="Helical" evidence="8">
    <location>
        <begin position="210"/>
        <end position="232"/>
    </location>
</feature>
<comment type="similarity">
    <text evidence="2">Belongs to the ADIPOR family.</text>
</comment>
<evidence type="ECO:0000313" key="10">
    <source>
        <dbReference type="Proteomes" id="UP000613740"/>
    </source>
</evidence>
<protein>
    <submittedName>
        <fullName evidence="9">Uncharacterized protein</fullName>
    </submittedName>
</protein>
<dbReference type="Pfam" id="PF03006">
    <property type="entry name" value="HlyIII"/>
    <property type="match status" value="1"/>
</dbReference>
<feature type="transmembrane region" description="Helical" evidence="8">
    <location>
        <begin position="244"/>
        <end position="263"/>
    </location>
</feature>
<keyword evidence="6" id="KW-0862">Zinc</keyword>
<feature type="compositionally biased region" description="Low complexity" evidence="7">
    <location>
        <begin position="407"/>
        <end position="417"/>
    </location>
</feature>
<feature type="transmembrane region" description="Helical" evidence="8">
    <location>
        <begin position="145"/>
        <end position="169"/>
    </location>
</feature>
<keyword evidence="6" id="KW-0479">Metal-binding</keyword>
<name>A0A835SRX4_9CHLO</name>
<dbReference type="PANTHER" id="PTHR20855">
    <property type="entry name" value="ADIPOR/PROGESTIN RECEPTOR-RELATED"/>
    <property type="match status" value="1"/>
</dbReference>
<feature type="region of interest" description="Disordered" evidence="7">
    <location>
        <begin position="385"/>
        <end position="417"/>
    </location>
</feature>